<evidence type="ECO:0000256" key="3">
    <source>
        <dbReference type="ARBA" id="ARBA00022764"/>
    </source>
</evidence>
<dbReference type="PANTHER" id="PTHR33376">
    <property type="match status" value="1"/>
</dbReference>
<dbReference type="EMBL" id="FXYE01000002">
    <property type="protein sequence ID" value="SMX42499.1"/>
    <property type="molecule type" value="Genomic_DNA"/>
</dbReference>
<gene>
    <name evidence="5" type="primary">yiaO_4</name>
    <name evidence="5" type="ORF">COL8621_01989</name>
</gene>
<dbReference type="Gene3D" id="3.40.190.170">
    <property type="entry name" value="Bacterial extracellular solute-binding protein, family 7"/>
    <property type="match status" value="1"/>
</dbReference>
<dbReference type="PANTHER" id="PTHR33376:SF2">
    <property type="entry name" value="DICARBOXYLATE-BINDING PERIPLASMIC PROTEIN"/>
    <property type="match status" value="1"/>
</dbReference>
<dbReference type="AlphaFoldDB" id="A0A238KI09"/>
<dbReference type="InterPro" id="IPR038404">
    <property type="entry name" value="TRAP_DctP_sf"/>
</dbReference>
<name>A0A238KI09_9RHOB</name>
<keyword evidence="6" id="KW-1185">Reference proteome</keyword>
<protein>
    <submittedName>
        <fullName evidence="5">2,3-diketo-L-gulonate-binding periplasmic protein YiaO</fullName>
    </submittedName>
</protein>
<comment type="subcellular location">
    <subcellularLocation>
        <location evidence="1">Periplasm</location>
    </subcellularLocation>
</comment>
<evidence type="ECO:0000313" key="6">
    <source>
        <dbReference type="Proteomes" id="UP000202922"/>
    </source>
</evidence>
<evidence type="ECO:0000256" key="1">
    <source>
        <dbReference type="ARBA" id="ARBA00004418"/>
    </source>
</evidence>
<evidence type="ECO:0000256" key="4">
    <source>
        <dbReference type="SAM" id="SignalP"/>
    </source>
</evidence>
<dbReference type="NCBIfam" id="NF037995">
    <property type="entry name" value="TRAP_S1"/>
    <property type="match status" value="1"/>
</dbReference>
<feature type="signal peptide" evidence="4">
    <location>
        <begin position="1"/>
        <end position="23"/>
    </location>
</feature>
<dbReference type="GO" id="GO:0030288">
    <property type="term" value="C:outer membrane-bounded periplasmic space"/>
    <property type="evidence" value="ECO:0007669"/>
    <property type="project" value="InterPro"/>
</dbReference>
<keyword evidence="3" id="KW-0574">Periplasm</keyword>
<dbReference type="FunFam" id="3.40.190.170:FF:000001">
    <property type="entry name" value="TRAP dicarboxylate transporter, DctP subunit"/>
    <property type="match status" value="1"/>
</dbReference>
<keyword evidence="2 4" id="KW-0732">Signal</keyword>
<dbReference type="CDD" id="cd13671">
    <property type="entry name" value="PBP2_TRAP_SBP_like_3"/>
    <property type="match status" value="1"/>
</dbReference>
<dbReference type="GO" id="GO:0030246">
    <property type="term" value="F:carbohydrate binding"/>
    <property type="evidence" value="ECO:0007669"/>
    <property type="project" value="TreeGrafter"/>
</dbReference>
<proteinExistence type="predicted"/>
<sequence>MKNVKTVMAALLASAAMASAAAACEVTLRSSDTHPDGYPTVAAVNAMGKMLEERTDGRLCIEVFHSAQLGQEKDTIEQTQFGVIDMNRVSLGPFNNIIEETQIPSLPYIFRSVEHMHKVMDGEVGQQILDAFNDHDLVGLAFYDGGSRSFYNSQKPIKSMDDLAGLKFRVMQSDMFVDMVSALGANATPMPYGEVYSSIQTGVIDGAENNWPSYDSSGHFEVAKYYTLDQHLIVPEVLVMSKTAFDKLSAEDQAIVRQAARDSVPVMRDLWAARELESEARVREAGVEIITDIDKTPFIDAMVPVYEKYVTSPKLKDMVARIQATE</sequence>
<dbReference type="OrthoDB" id="8673861at2"/>
<organism evidence="5 6">
    <name type="scientific">Actibacterium lipolyticum</name>
    <dbReference type="NCBI Taxonomy" id="1524263"/>
    <lineage>
        <taxon>Bacteria</taxon>
        <taxon>Pseudomonadati</taxon>
        <taxon>Pseudomonadota</taxon>
        <taxon>Alphaproteobacteria</taxon>
        <taxon>Rhodobacterales</taxon>
        <taxon>Roseobacteraceae</taxon>
        <taxon>Actibacterium</taxon>
    </lineage>
</organism>
<dbReference type="InterPro" id="IPR018389">
    <property type="entry name" value="DctP_fam"/>
</dbReference>
<dbReference type="NCBIfam" id="TIGR00787">
    <property type="entry name" value="dctP"/>
    <property type="match status" value="1"/>
</dbReference>
<accession>A0A238KI09</accession>
<dbReference type="GO" id="GO:0055085">
    <property type="term" value="P:transmembrane transport"/>
    <property type="evidence" value="ECO:0007669"/>
    <property type="project" value="InterPro"/>
</dbReference>
<dbReference type="InterPro" id="IPR004682">
    <property type="entry name" value="TRAP_DctP"/>
</dbReference>
<dbReference type="Pfam" id="PF03480">
    <property type="entry name" value="DctP"/>
    <property type="match status" value="1"/>
</dbReference>
<dbReference type="Proteomes" id="UP000202922">
    <property type="component" value="Unassembled WGS sequence"/>
</dbReference>
<dbReference type="RefSeq" id="WP_093967195.1">
    <property type="nucleotide sequence ID" value="NZ_FXYE01000002.1"/>
</dbReference>
<dbReference type="PIRSF" id="PIRSF006470">
    <property type="entry name" value="DctB"/>
    <property type="match status" value="1"/>
</dbReference>
<feature type="chain" id="PRO_5013122272" evidence="4">
    <location>
        <begin position="24"/>
        <end position="326"/>
    </location>
</feature>
<evidence type="ECO:0000313" key="5">
    <source>
        <dbReference type="EMBL" id="SMX42499.1"/>
    </source>
</evidence>
<evidence type="ECO:0000256" key="2">
    <source>
        <dbReference type="ARBA" id="ARBA00022729"/>
    </source>
</evidence>
<dbReference type="PROSITE" id="PS51257">
    <property type="entry name" value="PROKAR_LIPOPROTEIN"/>
    <property type="match status" value="1"/>
</dbReference>
<reference evidence="6" key="1">
    <citation type="submission" date="2017-05" db="EMBL/GenBank/DDBJ databases">
        <authorList>
            <person name="Rodrigo-Torres L."/>
            <person name="Arahal R. D."/>
            <person name="Lucena T."/>
        </authorList>
    </citation>
    <scope>NUCLEOTIDE SEQUENCE [LARGE SCALE GENOMIC DNA]</scope>
    <source>
        <strain evidence="6">CECT 8621</strain>
    </source>
</reference>